<dbReference type="Pfam" id="PF00589">
    <property type="entry name" value="Phage_integrase"/>
    <property type="match status" value="1"/>
</dbReference>
<dbReference type="PANTHER" id="PTHR30349">
    <property type="entry name" value="PHAGE INTEGRASE-RELATED"/>
    <property type="match status" value="1"/>
</dbReference>
<dbReference type="InterPro" id="IPR050090">
    <property type="entry name" value="Tyrosine_recombinase_XerCD"/>
</dbReference>
<dbReference type="GO" id="GO:0003677">
    <property type="term" value="F:DNA binding"/>
    <property type="evidence" value="ECO:0007669"/>
    <property type="project" value="UniProtKB-UniRule"/>
</dbReference>
<dbReference type="CDD" id="cd01189">
    <property type="entry name" value="INT_ICEBs1_C_like"/>
    <property type="match status" value="1"/>
</dbReference>
<gene>
    <name evidence="8" type="ORF">CWD84_12530</name>
</gene>
<protein>
    <submittedName>
        <fullName evidence="8">Site-specific integrase</fullName>
    </submittedName>
</protein>
<name>A0AAI8N0K5_9BACI</name>
<dbReference type="AlphaFoldDB" id="A0AAI8N0K5"/>
<keyword evidence="2" id="KW-0229">DNA integration</keyword>
<dbReference type="PANTHER" id="PTHR30349:SF64">
    <property type="entry name" value="PROPHAGE INTEGRASE INTD-RELATED"/>
    <property type="match status" value="1"/>
</dbReference>
<evidence type="ECO:0000256" key="4">
    <source>
        <dbReference type="ARBA" id="ARBA00023172"/>
    </source>
</evidence>
<dbReference type="EMBL" id="CP025001">
    <property type="protein sequence ID" value="AUJ77579.1"/>
    <property type="molecule type" value="Genomic_DNA"/>
</dbReference>
<dbReference type="RefSeq" id="WP_101605491.1">
    <property type="nucleotide sequence ID" value="NZ_CP025001.1"/>
</dbReference>
<accession>A0AAI8N0K5</accession>
<feature type="domain" description="Core-binding (CB)" evidence="7">
    <location>
        <begin position="61"/>
        <end position="144"/>
    </location>
</feature>
<dbReference type="GO" id="GO:0006310">
    <property type="term" value="P:DNA recombination"/>
    <property type="evidence" value="ECO:0007669"/>
    <property type="project" value="UniProtKB-KW"/>
</dbReference>
<dbReference type="PROSITE" id="PS51900">
    <property type="entry name" value="CB"/>
    <property type="match status" value="1"/>
</dbReference>
<reference evidence="8 9" key="1">
    <citation type="submission" date="2017-11" db="EMBL/GenBank/DDBJ databases">
        <title>Genome sequence and genome mining of multiple bioactive secondary metabolites from a deep sea-derived Bacillus siamensis SCSIO 05746.</title>
        <authorList>
            <person name="Pan H.-Q."/>
            <person name="Ju J.-H."/>
        </authorList>
    </citation>
    <scope>NUCLEOTIDE SEQUENCE [LARGE SCALE GENOMIC DNA]</scope>
    <source>
        <strain evidence="8 9">SCSIO 05746</strain>
    </source>
</reference>
<evidence type="ECO:0000313" key="9">
    <source>
        <dbReference type="Proteomes" id="UP000234366"/>
    </source>
</evidence>
<keyword evidence="4" id="KW-0233">DNA recombination</keyword>
<evidence type="ECO:0000256" key="2">
    <source>
        <dbReference type="ARBA" id="ARBA00022908"/>
    </source>
</evidence>
<evidence type="ECO:0000256" key="1">
    <source>
        <dbReference type="ARBA" id="ARBA00008857"/>
    </source>
</evidence>
<dbReference type="PROSITE" id="PS51898">
    <property type="entry name" value="TYR_RECOMBINASE"/>
    <property type="match status" value="1"/>
</dbReference>
<dbReference type="Pfam" id="PF14659">
    <property type="entry name" value="Phage_int_SAM_3"/>
    <property type="match status" value="1"/>
</dbReference>
<evidence type="ECO:0000313" key="8">
    <source>
        <dbReference type="EMBL" id="AUJ77579.1"/>
    </source>
</evidence>
<dbReference type="InterPro" id="IPR044068">
    <property type="entry name" value="CB"/>
</dbReference>
<sequence>MATFRKRGDKWEYRVSFKDPFTLKYKIKSKSGFKTKKEAQKAAAEQEKQIAAGFEFDTETMSLEQFLFSWLHEYKKDTVRKNTYELHERNIKNHILPYFKNIKITDIKPIMYQKFLNFLTDQGYSKRTVEIIHSTMFNAFSKAVIIGKLVKNPCYGATISNKNEKKKGTLEYMLSEDIPKFLQEAYKYNYIYYIFFRTLIETGMRKGEAAALQWTDINLRENYIDIKNTLDFSAKTAAELFGETKTYESKRRISIGTSLSAALQKHKKWQFENKQMLQDDYKHDLNLVFCRVDGNFLPKSTLFNAFNRILKRADINKMPIHALRHTHAVLLLESGADMKYIQERLGHKSMMVTADVYSHISKKLDQNRIKDYEKYVSSIVELDS</sequence>
<feature type="domain" description="Tyr recombinase" evidence="6">
    <location>
        <begin position="168"/>
        <end position="370"/>
    </location>
</feature>
<dbReference type="SUPFAM" id="SSF56349">
    <property type="entry name" value="DNA breaking-rejoining enzymes"/>
    <property type="match status" value="1"/>
</dbReference>
<evidence type="ECO:0000256" key="5">
    <source>
        <dbReference type="PROSITE-ProRule" id="PRU01248"/>
    </source>
</evidence>
<evidence type="ECO:0000259" key="6">
    <source>
        <dbReference type="PROSITE" id="PS51898"/>
    </source>
</evidence>
<comment type="similarity">
    <text evidence="1">Belongs to the 'phage' integrase family.</text>
</comment>
<dbReference type="KEGG" id="bsia:CWD84_12530"/>
<dbReference type="InterPro" id="IPR028259">
    <property type="entry name" value="AP2-like_int_N"/>
</dbReference>
<dbReference type="InterPro" id="IPR011010">
    <property type="entry name" value="DNA_brk_join_enz"/>
</dbReference>
<organism evidence="8 9">
    <name type="scientific">Bacillus siamensis</name>
    <dbReference type="NCBI Taxonomy" id="659243"/>
    <lineage>
        <taxon>Bacteria</taxon>
        <taxon>Bacillati</taxon>
        <taxon>Bacillota</taxon>
        <taxon>Bacilli</taxon>
        <taxon>Bacillales</taxon>
        <taxon>Bacillaceae</taxon>
        <taxon>Bacillus</taxon>
        <taxon>Bacillus amyloliquefaciens group</taxon>
    </lineage>
</organism>
<evidence type="ECO:0000259" key="7">
    <source>
        <dbReference type="PROSITE" id="PS51900"/>
    </source>
</evidence>
<evidence type="ECO:0000256" key="3">
    <source>
        <dbReference type="ARBA" id="ARBA00023125"/>
    </source>
</evidence>
<dbReference type="Proteomes" id="UP000234366">
    <property type="component" value="Chromosome"/>
</dbReference>
<dbReference type="InterPro" id="IPR013762">
    <property type="entry name" value="Integrase-like_cat_sf"/>
</dbReference>
<dbReference type="Gene3D" id="1.10.443.10">
    <property type="entry name" value="Intergrase catalytic core"/>
    <property type="match status" value="1"/>
</dbReference>
<dbReference type="InterPro" id="IPR010998">
    <property type="entry name" value="Integrase_recombinase_N"/>
</dbReference>
<keyword evidence="9" id="KW-1185">Reference proteome</keyword>
<dbReference type="GO" id="GO:0015074">
    <property type="term" value="P:DNA integration"/>
    <property type="evidence" value="ECO:0007669"/>
    <property type="project" value="UniProtKB-KW"/>
</dbReference>
<dbReference type="Gene3D" id="1.10.150.130">
    <property type="match status" value="1"/>
</dbReference>
<dbReference type="InterPro" id="IPR004107">
    <property type="entry name" value="Integrase_SAM-like_N"/>
</dbReference>
<dbReference type="InterPro" id="IPR002104">
    <property type="entry name" value="Integrase_catalytic"/>
</dbReference>
<dbReference type="Pfam" id="PF14657">
    <property type="entry name" value="Arm-DNA-bind_4"/>
    <property type="match status" value="1"/>
</dbReference>
<proteinExistence type="inferred from homology"/>
<keyword evidence="3 5" id="KW-0238">DNA-binding</keyword>